<name>A0AAV8VKV4_9CUCU</name>
<keyword evidence="2" id="KW-1185">Reference proteome</keyword>
<comment type="caution">
    <text evidence="1">The sequence shown here is derived from an EMBL/GenBank/DDBJ whole genome shotgun (WGS) entry which is preliminary data.</text>
</comment>
<dbReference type="AlphaFoldDB" id="A0AAV8VKV4"/>
<reference evidence="1 2" key="1">
    <citation type="journal article" date="2023" name="Insect Mol. Biol.">
        <title>Genome sequencing provides insights into the evolution of gene families encoding plant cell wall-degrading enzymes in longhorned beetles.</title>
        <authorList>
            <person name="Shin N.R."/>
            <person name="Okamura Y."/>
            <person name="Kirsch R."/>
            <person name="Pauchet Y."/>
        </authorList>
    </citation>
    <scope>NUCLEOTIDE SEQUENCE [LARGE SCALE GENOMIC DNA]</scope>
    <source>
        <strain evidence="1">EAD_L_NR</strain>
    </source>
</reference>
<protein>
    <submittedName>
        <fullName evidence="1">Uncharacterized protein</fullName>
    </submittedName>
</protein>
<evidence type="ECO:0000313" key="1">
    <source>
        <dbReference type="EMBL" id="KAJ8914832.1"/>
    </source>
</evidence>
<dbReference type="EMBL" id="JANEYG010000062">
    <property type="protein sequence ID" value="KAJ8914832.1"/>
    <property type="molecule type" value="Genomic_DNA"/>
</dbReference>
<accession>A0AAV8VKV4</accession>
<sequence length="80" mass="8932">MAPHSIFQPPLVFLVEISAFTVNGELKRAKRILNDDRDLAIAKTQLLLYYCYSVSTHVLTYCELQISAASVQRQGFGPCA</sequence>
<proteinExistence type="predicted"/>
<evidence type="ECO:0000313" key="2">
    <source>
        <dbReference type="Proteomes" id="UP001159042"/>
    </source>
</evidence>
<dbReference type="Proteomes" id="UP001159042">
    <property type="component" value="Unassembled WGS sequence"/>
</dbReference>
<organism evidence="1 2">
    <name type="scientific">Exocentrus adspersus</name>
    <dbReference type="NCBI Taxonomy" id="1586481"/>
    <lineage>
        <taxon>Eukaryota</taxon>
        <taxon>Metazoa</taxon>
        <taxon>Ecdysozoa</taxon>
        <taxon>Arthropoda</taxon>
        <taxon>Hexapoda</taxon>
        <taxon>Insecta</taxon>
        <taxon>Pterygota</taxon>
        <taxon>Neoptera</taxon>
        <taxon>Endopterygota</taxon>
        <taxon>Coleoptera</taxon>
        <taxon>Polyphaga</taxon>
        <taxon>Cucujiformia</taxon>
        <taxon>Chrysomeloidea</taxon>
        <taxon>Cerambycidae</taxon>
        <taxon>Lamiinae</taxon>
        <taxon>Acanthocinini</taxon>
        <taxon>Exocentrus</taxon>
    </lineage>
</organism>
<gene>
    <name evidence="1" type="ORF">NQ315_014844</name>
</gene>